<dbReference type="Pfam" id="PF01974">
    <property type="entry name" value="tRNA_int_endo"/>
    <property type="match status" value="1"/>
</dbReference>
<protein>
    <recommendedName>
        <fullName evidence="4">tRNA-splicing endonuclease subunit Sen34</fullName>
        <ecNumber evidence="4">4.6.1.16</ecNumber>
    </recommendedName>
</protein>
<dbReference type="InterPro" id="IPR011856">
    <property type="entry name" value="tRNA_endonuc-like_dom_sf"/>
</dbReference>
<dbReference type="PANTHER" id="PTHR13070">
    <property type="entry name" value="TRNA-SPLICING ENDONUCLEASE SUBUNIT SEN34-RELATED"/>
    <property type="match status" value="1"/>
</dbReference>
<dbReference type="Gene3D" id="3.40.1350.10">
    <property type="match status" value="1"/>
</dbReference>
<dbReference type="InterPro" id="IPR016690">
    <property type="entry name" value="TSEN34"/>
</dbReference>
<dbReference type="PIRSF" id="PIRSF017250">
    <property type="entry name" value="tRNA_splic_SEN34"/>
    <property type="match status" value="1"/>
</dbReference>
<reference evidence="9 10" key="1">
    <citation type="submission" date="2024-01" db="EMBL/GenBank/DDBJ databases">
        <title>Comparative genomics of Cryptococcus and Kwoniella reveals pathogenesis evolution and contrasting modes of karyotype evolution via chromosome fusion or intercentromeric recombination.</title>
        <authorList>
            <person name="Coelho M.A."/>
            <person name="David-Palma M."/>
            <person name="Shea T."/>
            <person name="Bowers K."/>
            <person name="McGinley-Smith S."/>
            <person name="Mohammad A.W."/>
            <person name="Gnirke A."/>
            <person name="Yurkov A.M."/>
            <person name="Nowrousian M."/>
            <person name="Sun S."/>
            <person name="Cuomo C.A."/>
            <person name="Heitman J."/>
        </authorList>
    </citation>
    <scope>NUCLEOTIDE SEQUENCE [LARGE SCALE GENOMIC DNA]</scope>
    <source>
        <strain evidence="9 10">CBS 6074</strain>
    </source>
</reference>
<dbReference type="GO" id="GO:0000214">
    <property type="term" value="C:tRNA-intron endonuclease complex"/>
    <property type="evidence" value="ECO:0007669"/>
    <property type="project" value="UniProtKB-UniRule"/>
</dbReference>
<dbReference type="GO" id="GO:0000379">
    <property type="term" value="P:tRNA-type intron splice site recognition and cleavage"/>
    <property type="evidence" value="ECO:0007669"/>
    <property type="project" value="UniProtKB-UniRule"/>
</dbReference>
<dbReference type="PANTHER" id="PTHR13070:SF0">
    <property type="entry name" value="TRNA-SPLICING ENDONUCLEASE SUBUNIT SEN34"/>
    <property type="match status" value="1"/>
</dbReference>
<dbReference type="RefSeq" id="XP_066074487.1">
    <property type="nucleotide sequence ID" value="XM_066218390.1"/>
</dbReference>
<dbReference type="CDD" id="cd22363">
    <property type="entry name" value="tRNA-intron_lyase_C"/>
    <property type="match status" value="1"/>
</dbReference>
<evidence type="ECO:0000313" key="9">
    <source>
        <dbReference type="EMBL" id="WWC87724.1"/>
    </source>
</evidence>
<name>A0AAX4JS54_9TREE</name>
<evidence type="ECO:0000256" key="6">
    <source>
        <dbReference type="SAM" id="Coils"/>
    </source>
</evidence>
<keyword evidence="9" id="KW-0255">Endonuclease</keyword>
<keyword evidence="6" id="KW-0175">Coiled coil</keyword>
<organism evidence="9 10">
    <name type="scientific">Kwoniella dendrophila CBS 6074</name>
    <dbReference type="NCBI Taxonomy" id="1295534"/>
    <lineage>
        <taxon>Eukaryota</taxon>
        <taxon>Fungi</taxon>
        <taxon>Dikarya</taxon>
        <taxon>Basidiomycota</taxon>
        <taxon>Agaricomycotina</taxon>
        <taxon>Tremellomycetes</taxon>
        <taxon>Tremellales</taxon>
        <taxon>Cryptococcaceae</taxon>
        <taxon>Kwoniella</taxon>
    </lineage>
</organism>
<gene>
    <name evidence="9" type="ORF">L201_002616</name>
</gene>
<dbReference type="AlphaFoldDB" id="A0AAX4JS54"/>
<evidence type="ECO:0000256" key="2">
    <source>
        <dbReference type="ARBA" id="ARBA00022694"/>
    </source>
</evidence>
<dbReference type="SUPFAM" id="SSF53032">
    <property type="entry name" value="tRNA-intron endonuclease catalytic domain-like"/>
    <property type="match status" value="1"/>
</dbReference>
<dbReference type="EC" id="4.6.1.16" evidence="4"/>
<keyword evidence="3 4" id="KW-0456">Lyase</keyword>
<dbReference type="EMBL" id="CP144100">
    <property type="protein sequence ID" value="WWC87724.1"/>
    <property type="molecule type" value="Genomic_DNA"/>
</dbReference>
<accession>A0AAX4JS54</accession>
<feature type="coiled-coil region" evidence="6">
    <location>
        <begin position="115"/>
        <end position="167"/>
    </location>
</feature>
<dbReference type="GO" id="GO:0003676">
    <property type="term" value="F:nucleic acid binding"/>
    <property type="evidence" value="ECO:0007669"/>
    <property type="project" value="InterPro"/>
</dbReference>
<comment type="similarity">
    <text evidence="1 4">Belongs to the tRNA-intron endonuclease family.</text>
</comment>
<evidence type="ECO:0000313" key="10">
    <source>
        <dbReference type="Proteomes" id="UP001355207"/>
    </source>
</evidence>
<feature type="active site" evidence="5">
    <location>
        <position position="291"/>
    </location>
</feature>
<comment type="function">
    <text evidence="4">Constitutes one of the two catalytic subunit of the tRNA-splicing endonuclease complex, a complex responsible for identification and cleavage of the splice sites in pre-tRNA. It cleaves pre-tRNA at the 5'- and 3'-splice sites to release the intron. The products are an intron and two tRNA half-molecules bearing 2',3'-cyclic phosphate and 5'-OH termini. There are no conserved sequences at the splice sites, but the intron is invariably located at the same site in the gene, placing the splice sites an invariant distance from the constant structural features of the tRNA body.</text>
</comment>
<dbReference type="GO" id="GO:0000213">
    <property type="term" value="F:tRNA-intron lyase activity"/>
    <property type="evidence" value="ECO:0007669"/>
    <property type="project" value="UniProtKB-UniRule"/>
</dbReference>
<proteinExistence type="inferred from homology"/>
<dbReference type="GeneID" id="91093288"/>
<sequence>MVEVPKNGESSTSNSKSPKKGSIPLYLINGVATLWDAQVAATLHCKHNISGLRAGTLPGVAQQNGFLGLPITSMREETAYLVQQGIAHLVPLSKFPTIPTKEEIQKHTLKRIERIKKLELETRIAENDKQQKQNELFEKGGEKAKLKREARAKAKAEKEAKMRAEQAEESLFDDSNVAVMLKNNINTDTNMIDQNQQSIIPNSSSNYVSSGYFLPIPSHPVILPSTSSSNEIIQEIPSNNNSTSFSFPKTQRDKGLNKIFTNLQKKGYRIGLGPRFGGEYLIYPGDYLRYHAHFTSQILINDESIKPKELVAWGRLGTGTKKAGLLCCYNDQDYEKVNDGDDDDDDQIEYYSLEWANFG</sequence>
<dbReference type="InterPro" id="IPR006677">
    <property type="entry name" value="tRNA_intron_Endonuc_cat-like"/>
</dbReference>
<evidence type="ECO:0000256" key="5">
    <source>
        <dbReference type="PIRSR" id="PIRSR017250-50"/>
    </source>
</evidence>
<evidence type="ECO:0000259" key="7">
    <source>
        <dbReference type="Pfam" id="PF01974"/>
    </source>
</evidence>
<dbReference type="InterPro" id="IPR036167">
    <property type="entry name" value="tRNA_intron_Endo_cat-like_sf"/>
</dbReference>
<dbReference type="InterPro" id="IPR059049">
    <property type="entry name" value="TSEN34_N"/>
</dbReference>
<feature type="active site" evidence="5">
    <location>
        <position position="283"/>
    </location>
</feature>
<dbReference type="Proteomes" id="UP001355207">
    <property type="component" value="Chromosome 3"/>
</dbReference>
<evidence type="ECO:0000256" key="1">
    <source>
        <dbReference type="ARBA" id="ARBA00008078"/>
    </source>
</evidence>
<evidence type="ECO:0000256" key="3">
    <source>
        <dbReference type="ARBA" id="ARBA00023239"/>
    </source>
</evidence>
<evidence type="ECO:0000256" key="4">
    <source>
        <dbReference type="PIRNR" id="PIRNR017250"/>
    </source>
</evidence>
<evidence type="ECO:0000259" key="8">
    <source>
        <dbReference type="Pfam" id="PF26577"/>
    </source>
</evidence>
<feature type="domain" description="tRNA intron endonuclease catalytic" evidence="7">
    <location>
        <begin position="258"/>
        <end position="333"/>
    </location>
</feature>
<keyword evidence="9" id="KW-0378">Hydrolase</keyword>
<keyword evidence="2 4" id="KW-0819">tRNA processing</keyword>
<keyword evidence="9" id="KW-0540">Nuclease</keyword>
<keyword evidence="10" id="KW-1185">Reference proteome</keyword>
<dbReference type="Pfam" id="PF26577">
    <property type="entry name" value="TSEN34_N"/>
    <property type="match status" value="1"/>
</dbReference>
<feature type="domain" description="TSEN34 N-terminal" evidence="8">
    <location>
        <begin position="23"/>
        <end position="90"/>
    </location>
</feature>
<feature type="active site" evidence="5">
    <location>
        <position position="322"/>
    </location>
</feature>